<evidence type="ECO:0000313" key="2">
    <source>
        <dbReference type="Proteomes" id="UP001157946"/>
    </source>
</evidence>
<dbReference type="EMBL" id="FXTU01000014">
    <property type="protein sequence ID" value="SMP35943.1"/>
    <property type="molecule type" value="Genomic_DNA"/>
</dbReference>
<comment type="caution">
    <text evidence="1">The sequence shown here is derived from an EMBL/GenBank/DDBJ whole genome shotgun (WGS) entry which is preliminary data.</text>
</comment>
<dbReference type="RefSeq" id="WP_102992689.1">
    <property type="nucleotide sequence ID" value="NZ_FXTU01000014.1"/>
</dbReference>
<name>A0AA45WSA6_9BACL</name>
<sequence length="158" mass="18433">MKLRKELELKPISPEWKSVIRSKVQRIIHLLETKQPVDKEIEEFNQLTGKDYIDVDFMHQEAMDLETFVDLASLPVPSKVEDITTEELIEIVTRAMDVETYGIETHYYMELFDIHVPMPNASNLIFYPDEKFKGNRSDDGLTQEEIVEKALAYKPICL</sequence>
<protein>
    <submittedName>
        <fullName evidence="1">Uncharacterized protein</fullName>
    </submittedName>
</protein>
<keyword evidence="2" id="KW-1185">Reference proteome</keyword>
<dbReference type="Gene3D" id="1.10.1200.20">
    <property type="entry name" value="Colicin E immunity protein"/>
    <property type="match status" value="1"/>
</dbReference>
<evidence type="ECO:0000313" key="1">
    <source>
        <dbReference type="EMBL" id="SMP35943.1"/>
    </source>
</evidence>
<accession>A0AA45WSA6</accession>
<organism evidence="1 2">
    <name type="scientific">Laceyella tengchongensis</name>
    <dbReference type="NCBI Taxonomy" id="574699"/>
    <lineage>
        <taxon>Bacteria</taxon>
        <taxon>Bacillati</taxon>
        <taxon>Bacillota</taxon>
        <taxon>Bacilli</taxon>
        <taxon>Bacillales</taxon>
        <taxon>Thermoactinomycetaceae</taxon>
        <taxon>Laceyella</taxon>
    </lineage>
</organism>
<reference evidence="1" key="1">
    <citation type="submission" date="2017-05" db="EMBL/GenBank/DDBJ databases">
        <authorList>
            <person name="Varghese N."/>
            <person name="Submissions S."/>
        </authorList>
    </citation>
    <scope>NUCLEOTIDE SEQUENCE</scope>
    <source>
        <strain evidence="1">DSM 45262</strain>
    </source>
</reference>
<gene>
    <name evidence="1" type="ORF">SAMN06265361_1148</name>
</gene>
<dbReference type="Proteomes" id="UP001157946">
    <property type="component" value="Unassembled WGS sequence"/>
</dbReference>
<dbReference type="InterPro" id="IPR035900">
    <property type="entry name" value="Colicin_E_sf"/>
</dbReference>
<proteinExistence type="predicted"/>
<dbReference type="AlphaFoldDB" id="A0AA45WSA6"/>
<dbReference type="SUPFAM" id="SSF47345">
    <property type="entry name" value="Colicin E immunity proteins"/>
    <property type="match status" value="1"/>
</dbReference>